<dbReference type="Proteomes" id="UP000801428">
    <property type="component" value="Unassembled WGS sequence"/>
</dbReference>
<proteinExistence type="predicted"/>
<dbReference type="PANTHER" id="PTHR35391:SF5">
    <property type="entry name" value="DUF6590 DOMAIN-CONTAINING PROTEIN"/>
    <property type="match status" value="1"/>
</dbReference>
<evidence type="ECO:0000313" key="3">
    <source>
        <dbReference type="Proteomes" id="UP000801428"/>
    </source>
</evidence>
<protein>
    <submittedName>
        <fullName evidence="2">Uncharacterized protein</fullName>
    </submittedName>
</protein>
<dbReference type="OrthoDB" id="3800350at2759"/>
<name>A0A9P4TCA3_CURKU</name>
<organism evidence="2 3">
    <name type="scientific">Curvularia kusanoi</name>
    <name type="common">Cochliobolus kusanoi</name>
    <dbReference type="NCBI Taxonomy" id="90978"/>
    <lineage>
        <taxon>Eukaryota</taxon>
        <taxon>Fungi</taxon>
        <taxon>Dikarya</taxon>
        <taxon>Ascomycota</taxon>
        <taxon>Pezizomycotina</taxon>
        <taxon>Dothideomycetes</taxon>
        <taxon>Pleosporomycetidae</taxon>
        <taxon>Pleosporales</taxon>
        <taxon>Pleosporineae</taxon>
        <taxon>Pleosporaceae</taxon>
        <taxon>Curvularia</taxon>
    </lineage>
</organism>
<dbReference type="EMBL" id="SWKU01000016">
    <property type="protein sequence ID" value="KAF2999810.1"/>
    <property type="molecule type" value="Genomic_DNA"/>
</dbReference>
<reference evidence="2" key="1">
    <citation type="submission" date="2019-04" db="EMBL/GenBank/DDBJ databases">
        <title>Sequencing of skin fungus with MAO and IRED activity.</title>
        <authorList>
            <person name="Marsaioli A.J."/>
            <person name="Bonatto J.M.C."/>
            <person name="Reis Junior O."/>
        </authorList>
    </citation>
    <scope>NUCLEOTIDE SEQUENCE</scope>
    <source>
        <strain evidence="2">30M1</strain>
    </source>
</reference>
<gene>
    <name evidence="2" type="ORF">E8E13_006529</name>
</gene>
<comment type="caution">
    <text evidence="2">The sequence shown here is derived from an EMBL/GenBank/DDBJ whole genome shotgun (WGS) entry which is preliminary data.</text>
</comment>
<dbReference type="PANTHER" id="PTHR35391">
    <property type="entry name" value="C2H2-TYPE DOMAIN-CONTAINING PROTEIN-RELATED"/>
    <property type="match status" value="1"/>
</dbReference>
<dbReference type="AlphaFoldDB" id="A0A9P4TCA3"/>
<evidence type="ECO:0000313" key="2">
    <source>
        <dbReference type="EMBL" id="KAF2999810.1"/>
    </source>
</evidence>
<sequence length="382" mass="43562">MDATVDENNSIHNNFNGCFADAGRLMAGYRSPVQNAQKDVSACLDVLARLKLWGDESKAEQSAMTRGSLDDVLKNEPRLRRIVMRSLLRVQRNISTCVQKIEERDVIDPAQDTEGSSEDPDFSSDDERSHDNRSTKLHSYVRQLNQDMASLLQISLLIRQPGFERKYLHSTGTIDLSSTVASFADSDLRHVAEKLRSWRQTRKMVNREESPRAGKSMSSIESLDEFPHSHVVLMQRLAMANTRRREQLRYWTKYPDRARDSINLATQNGSIMATTRQDVSKVALALQMNAKQSPGLLEGQQVIPESIRTRNTFSTRIESDMFGISTASEISQLQYQKSVMGHKRTNQVPRIPRIAARATSFECPYCHGTILVSRMRRREEWK</sequence>
<keyword evidence="3" id="KW-1185">Reference proteome</keyword>
<evidence type="ECO:0000256" key="1">
    <source>
        <dbReference type="SAM" id="MobiDB-lite"/>
    </source>
</evidence>
<accession>A0A9P4TCA3</accession>
<feature type="region of interest" description="Disordered" evidence="1">
    <location>
        <begin position="105"/>
        <end position="133"/>
    </location>
</feature>
<feature type="compositionally biased region" description="Acidic residues" evidence="1">
    <location>
        <begin position="115"/>
        <end position="124"/>
    </location>
</feature>